<dbReference type="GO" id="GO:0005634">
    <property type="term" value="C:nucleus"/>
    <property type="evidence" value="ECO:0007669"/>
    <property type="project" value="UniProtKB-SubCell"/>
</dbReference>
<gene>
    <name evidence="12" type="ORF">SNE40_010311</name>
</gene>
<evidence type="ECO:0000259" key="11">
    <source>
        <dbReference type="PROSITE" id="PS51134"/>
    </source>
</evidence>
<keyword evidence="7" id="KW-0805">Transcription regulation</keyword>
<comment type="subcellular location">
    <subcellularLocation>
        <location evidence="1">Nucleus</location>
    </subcellularLocation>
</comment>
<evidence type="ECO:0000256" key="3">
    <source>
        <dbReference type="ARBA" id="ARBA00022723"/>
    </source>
</evidence>
<evidence type="ECO:0000256" key="2">
    <source>
        <dbReference type="ARBA" id="ARBA00010857"/>
    </source>
</evidence>
<evidence type="ECO:0000256" key="6">
    <source>
        <dbReference type="ARBA" id="ARBA00022833"/>
    </source>
</evidence>
<dbReference type="GO" id="GO:0008270">
    <property type="term" value="F:zinc ion binding"/>
    <property type="evidence" value="ECO:0007669"/>
    <property type="project" value="UniProtKB-KW"/>
</dbReference>
<keyword evidence="5 10" id="KW-0863">Zinc-finger</keyword>
<protein>
    <recommendedName>
        <fullName evidence="11">TFIIB-type domain-containing protein</fullName>
    </recommendedName>
</protein>
<dbReference type="EMBL" id="JAZGQO010000007">
    <property type="protein sequence ID" value="KAK6182687.1"/>
    <property type="molecule type" value="Genomic_DNA"/>
</dbReference>
<dbReference type="GO" id="GO:0017025">
    <property type="term" value="F:TBP-class protein binding"/>
    <property type="evidence" value="ECO:0007669"/>
    <property type="project" value="InterPro"/>
</dbReference>
<dbReference type="FunFam" id="2.20.25.10:FF:000012">
    <property type="entry name" value="Putative transcription factor IIIB 90 kDa subunit"/>
    <property type="match status" value="1"/>
</dbReference>
<evidence type="ECO:0000313" key="12">
    <source>
        <dbReference type="EMBL" id="KAK6182687.1"/>
    </source>
</evidence>
<dbReference type="SUPFAM" id="SSF47954">
    <property type="entry name" value="Cyclin-like"/>
    <property type="match status" value="1"/>
</dbReference>
<keyword evidence="4" id="KW-0677">Repeat</keyword>
<evidence type="ECO:0000256" key="9">
    <source>
        <dbReference type="ARBA" id="ARBA00023242"/>
    </source>
</evidence>
<dbReference type="GO" id="GO:0000995">
    <property type="term" value="F:RNA polymerase III general transcription initiation factor activity"/>
    <property type="evidence" value="ECO:0007669"/>
    <property type="project" value="TreeGrafter"/>
</dbReference>
<dbReference type="PRINTS" id="PR00685">
    <property type="entry name" value="TIFACTORIIB"/>
</dbReference>
<dbReference type="InterPro" id="IPR036915">
    <property type="entry name" value="Cyclin-like_sf"/>
</dbReference>
<dbReference type="PANTHER" id="PTHR11618:SF4">
    <property type="entry name" value="TRANSCRIPTION FACTOR IIIB 90 KDA SUBUNIT"/>
    <property type="match status" value="1"/>
</dbReference>
<dbReference type="InterPro" id="IPR013137">
    <property type="entry name" value="Znf_TFIIB"/>
</dbReference>
<dbReference type="Gene3D" id="1.10.472.10">
    <property type="entry name" value="Cyclin-like"/>
    <property type="match status" value="1"/>
</dbReference>
<sequence>MSNSVCTHCGCTEIDKDPGRGDAVCTNCGSVLEDQIIVSDVQFQENSAGGTSVIGQYVSGDGTKSINLGGTFAPGFGRESRTVTLQNGKKKIQQLGAQLKLNNHCMDTAFNFFKMAVTKRLTKGRKSLHVIAACIYLVCRTEGTPHILFPTYYI</sequence>
<name>A0AAN8JQ95_PATCE</name>
<dbReference type="Pfam" id="PF00382">
    <property type="entry name" value="TFIIB"/>
    <property type="match status" value="1"/>
</dbReference>
<dbReference type="CDD" id="cd20553">
    <property type="entry name" value="CYCLIN_TFIIIB90_rpt1"/>
    <property type="match status" value="1"/>
</dbReference>
<comment type="caution">
    <text evidence="12">The sequence shown here is derived from an EMBL/GenBank/DDBJ whole genome shotgun (WGS) entry which is preliminary data.</text>
</comment>
<keyword evidence="3" id="KW-0479">Metal-binding</keyword>
<evidence type="ECO:0000313" key="13">
    <source>
        <dbReference type="Proteomes" id="UP001347796"/>
    </source>
</evidence>
<dbReference type="Proteomes" id="UP001347796">
    <property type="component" value="Unassembled WGS sequence"/>
</dbReference>
<dbReference type="InterPro" id="IPR000812">
    <property type="entry name" value="TFIIB"/>
</dbReference>
<evidence type="ECO:0000256" key="4">
    <source>
        <dbReference type="ARBA" id="ARBA00022737"/>
    </source>
</evidence>
<keyword evidence="13" id="KW-1185">Reference proteome</keyword>
<keyword evidence="6" id="KW-0862">Zinc</keyword>
<dbReference type="Pfam" id="PF08271">
    <property type="entry name" value="Zn_Ribbon_TF"/>
    <property type="match status" value="1"/>
</dbReference>
<dbReference type="PANTHER" id="PTHR11618">
    <property type="entry name" value="TRANSCRIPTION INITIATION FACTOR IIB-RELATED"/>
    <property type="match status" value="1"/>
</dbReference>
<feature type="domain" description="TFIIB-type" evidence="11">
    <location>
        <begin position="2"/>
        <end position="33"/>
    </location>
</feature>
<proteinExistence type="inferred from homology"/>
<dbReference type="AlphaFoldDB" id="A0AAN8JQ95"/>
<organism evidence="12 13">
    <name type="scientific">Patella caerulea</name>
    <name type="common">Rayed Mediterranean limpet</name>
    <dbReference type="NCBI Taxonomy" id="87958"/>
    <lineage>
        <taxon>Eukaryota</taxon>
        <taxon>Metazoa</taxon>
        <taxon>Spiralia</taxon>
        <taxon>Lophotrochozoa</taxon>
        <taxon>Mollusca</taxon>
        <taxon>Gastropoda</taxon>
        <taxon>Patellogastropoda</taxon>
        <taxon>Patelloidea</taxon>
        <taxon>Patellidae</taxon>
        <taxon>Patella</taxon>
    </lineage>
</organism>
<dbReference type="PROSITE" id="PS51134">
    <property type="entry name" value="ZF_TFIIB"/>
    <property type="match status" value="1"/>
</dbReference>
<dbReference type="GO" id="GO:0097550">
    <property type="term" value="C:transcription preinitiation complex"/>
    <property type="evidence" value="ECO:0007669"/>
    <property type="project" value="TreeGrafter"/>
</dbReference>
<evidence type="ECO:0000256" key="5">
    <source>
        <dbReference type="ARBA" id="ARBA00022771"/>
    </source>
</evidence>
<reference evidence="12 13" key="1">
    <citation type="submission" date="2024-01" db="EMBL/GenBank/DDBJ databases">
        <title>The genome of the rayed Mediterranean limpet Patella caerulea (Linnaeus, 1758).</title>
        <authorList>
            <person name="Anh-Thu Weber A."/>
            <person name="Halstead-Nussloch G."/>
        </authorList>
    </citation>
    <scope>NUCLEOTIDE SEQUENCE [LARGE SCALE GENOMIC DNA]</scope>
    <source>
        <strain evidence="12">AATW-2023a</strain>
        <tissue evidence="12">Whole specimen</tissue>
    </source>
</reference>
<dbReference type="GO" id="GO:0000126">
    <property type="term" value="C:transcription factor TFIIIB complex"/>
    <property type="evidence" value="ECO:0007669"/>
    <property type="project" value="TreeGrafter"/>
</dbReference>
<dbReference type="Gene3D" id="2.20.25.10">
    <property type="match status" value="1"/>
</dbReference>
<dbReference type="GO" id="GO:0001006">
    <property type="term" value="F:RNA polymerase III type 3 promoter sequence-specific DNA binding"/>
    <property type="evidence" value="ECO:0007669"/>
    <property type="project" value="TreeGrafter"/>
</dbReference>
<accession>A0AAN8JQ95</accession>
<keyword evidence="9" id="KW-0539">Nucleus</keyword>
<evidence type="ECO:0000256" key="8">
    <source>
        <dbReference type="ARBA" id="ARBA00023163"/>
    </source>
</evidence>
<keyword evidence="8" id="KW-0804">Transcription</keyword>
<dbReference type="InterPro" id="IPR013150">
    <property type="entry name" value="TFIIB_cyclin"/>
</dbReference>
<comment type="similarity">
    <text evidence="2">Belongs to the TFIIB family.</text>
</comment>
<dbReference type="SUPFAM" id="SSF57783">
    <property type="entry name" value="Zinc beta-ribbon"/>
    <property type="match status" value="1"/>
</dbReference>
<dbReference type="GO" id="GO:0070897">
    <property type="term" value="P:transcription preinitiation complex assembly"/>
    <property type="evidence" value="ECO:0007669"/>
    <property type="project" value="InterPro"/>
</dbReference>
<evidence type="ECO:0000256" key="1">
    <source>
        <dbReference type="ARBA" id="ARBA00004123"/>
    </source>
</evidence>
<evidence type="ECO:0000256" key="7">
    <source>
        <dbReference type="ARBA" id="ARBA00023015"/>
    </source>
</evidence>
<evidence type="ECO:0000256" key="10">
    <source>
        <dbReference type="PROSITE-ProRule" id="PRU00469"/>
    </source>
</evidence>